<feature type="domain" description="MOSC" evidence="1">
    <location>
        <begin position="6"/>
        <end position="163"/>
    </location>
</feature>
<dbReference type="PANTHER" id="PTHR30212:SF2">
    <property type="entry name" value="PROTEIN YIIM"/>
    <property type="match status" value="1"/>
</dbReference>
<organism evidence="2 3">
    <name type="scientific">Draconibacterium sediminis</name>
    <dbReference type="NCBI Taxonomy" id="1544798"/>
    <lineage>
        <taxon>Bacteria</taxon>
        <taxon>Pseudomonadati</taxon>
        <taxon>Bacteroidota</taxon>
        <taxon>Bacteroidia</taxon>
        <taxon>Marinilabiliales</taxon>
        <taxon>Prolixibacteraceae</taxon>
        <taxon>Draconibacterium</taxon>
    </lineage>
</organism>
<dbReference type="InterPro" id="IPR005302">
    <property type="entry name" value="MoCF_Sase_C"/>
</dbReference>
<dbReference type="EMBL" id="JRHC01000001">
    <property type="protein sequence ID" value="KJF45401.1"/>
    <property type="molecule type" value="Genomic_DNA"/>
</dbReference>
<protein>
    <submittedName>
        <fullName evidence="2">Sulfurase</fullName>
    </submittedName>
</protein>
<evidence type="ECO:0000259" key="1">
    <source>
        <dbReference type="PROSITE" id="PS51340"/>
    </source>
</evidence>
<dbReference type="SUPFAM" id="SSF50800">
    <property type="entry name" value="PK beta-barrel domain-like"/>
    <property type="match status" value="1"/>
</dbReference>
<dbReference type="Gene3D" id="2.40.33.20">
    <property type="entry name" value="PK beta-barrel domain-like"/>
    <property type="match status" value="1"/>
</dbReference>
<dbReference type="Pfam" id="PF03473">
    <property type="entry name" value="MOSC"/>
    <property type="match status" value="1"/>
</dbReference>
<proteinExistence type="predicted"/>
<dbReference type="PANTHER" id="PTHR30212">
    <property type="entry name" value="PROTEIN YIIM"/>
    <property type="match status" value="1"/>
</dbReference>
<dbReference type="OrthoDB" id="9786134at2"/>
<comment type="caution">
    <text evidence="2">The sequence shown here is derived from an EMBL/GenBank/DDBJ whole genome shotgun (WGS) entry which is preliminary data.</text>
</comment>
<keyword evidence="3" id="KW-1185">Reference proteome</keyword>
<sequence>MKIISTNIAEARIINWKGKEVPTGLFKFGVDKGIFLGKEDVKHDNVMDRRYHGGIDKACYLYSADHYQYWQNLYPDLEMPWGMFGENLSVEGLHEKEINIGDTYKIGEAVVQVTQPRQPCFKLQFRFNDNNIVRQFVDSGFSGVYVRILEKGHVNPGDSMMLIDKKQSLSIHEVYTLLYADEFDEKVKEAINDPLIAESCKSDLIKRWGDYL</sequence>
<gene>
    <name evidence="2" type="ORF">LH29_08555</name>
</gene>
<dbReference type="STRING" id="1544798.LH29_08555"/>
<accession>A0A0D8JFQ6</accession>
<dbReference type="AlphaFoldDB" id="A0A0D8JFQ6"/>
<dbReference type="Proteomes" id="UP000032544">
    <property type="component" value="Unassembled WGS sequence"/>
</dbReference>
<dbReference type="GO" id="GO:0003824">
    <property type="term" value="F:catalytic activity"/>
    <property type="evidence" value="ECO:0007669"/>
    <property type="project" value="InterPro"/>
</dbReference>
<evidence type="ECO:0000313" key="2">
    <source>
        <dbReference type="EMBL" id="KJF45401.1"/>
    </source>
</evidence>
<dbReference type="GO" id="GO:0030151">
    <property type="term" value="F:molybdenum ion binding"/>
    <property type="evidence" value="ECO:0007669"/>
    <property type="project" value="InterPro"/>
</dbReference>
<name>A0A0D8JFQ6_9BACT</name>
<reference evidence="2 3" key="1">
    <citation type="submission" date="2014-09" db="EMBL/GenBank/DDBJ databases">
        <title>Draft Genome Sequence of Draconibacterium sp. JN14CK-3.</title>
        <authorList>
            <person name="Dong C."/>
            <person name="Lai Q."/>
            <person name="Shao Z."/>
        </authorList>
    </citation>
    <scope>NUCLEOTIDE SEQUENCE [LARGE SCALE GENOMIC DNA]</scope>
    <source>
        <strain evidence="2 3">JN14CK-3</strain>
    </source>
</reference>
<dbReference type="InterPro" id="IPR052353">
    <property type="entry name" value="Benzoxazolinone_Detox_Enz"/>
</dbReference>
<dbReference type="RefSeq" id="WP_045027589.1">
    <property type="nucleotide sequence ID" value="NZ_JRHC01000001.1"/>
</dbReference>
<dbReference type="GO" id="GO:0030170">
    <property type="term" value="F:pyridoxal phosphate binding"/>
    <property type="evidence" value="ECO:0007669"/>
    <property type="project" value="InterPro"/>
</dbReference>
<evidence type="ECO:0000313" key="3">
    <source>
        <dbReference type="Proteomes" id="UP000032544"/>
    </source>
</evidence>
<dbReference type="InterPro" id="IPR011037">
    <property type="entry name" value="Pyrv_Knase-like_insert_dom_sf"/>
</dbReference>
<dbReference type="PROSITE" id="PS51340">
    <property type="entry name" value="MOSC"/>
    <property type="match status" value="1"/>
</dbReference>
<dbReference type="PATRIC" id="fig|1544798.3.peg.1720"/>